<dbReference type="InterPro" id="IPR024083">
    <property type="entry name" value="Fumarase/histidase_N"/>
</dbReference>
<dbReference type="PANTHER" id="PTHR43814:SF1">
    <property type="entry name" value="ARGININOSUCCINATE LYASE"/>
    <property type="match status" value="1"/>
</dbReference>
<protein>
    <recommendedName>
        <fullName evidence="3 7">Argininosuccinate lyase</fullName>
        <shortName evidence="7">ASAL</shortName>
        <ecNumber evidence="3 7">4.3.2.1</ecNumber>
    </recommendedName>
    <alternativeName>
        <fullName evidence="7">Arginosuccinase</fullName>
    </alternativeName>
</protein>
<dbReference type="InterPro" id="IPR020557">
    <property type="entry name" value="Fumarate_lyase_CS"/>
</dbReference>
<keyword evidence="6 7" id="KW-0456">Lyase</keyword>
<feature type="domain" description="Argininosuccinate lyase C-terminal" evidence="9">
    <location>
        <begin position="365"/>
        <end position="433"/>
    </location>
</feature>
<dbReference type="HAMAP" id="MF_00006">
    <property type="entry name" value="Arg_succ_lyase"/>
    <property type="match status" value="1"/>
</dbReference>
<evidence type="ECO:0000256" key="6">
    <source>
        <dbReference type="ARBA" id="ARBA00023239"/>
    </source>
</evidence>
<dbReference type="Gene3D" id="1.20.200.10">
    <property type="entry name" value="Fumarase/aspartase (Central domain)"/>
    <property type="match status" value="1"/>
</dbReference>
<dbReference type="InterPro" id="IPR000362">
    <property type="entry name" value="Fumarate_lyase_fam"/>
</dbReference>
<dbReference type="FunFam" id="1.10.275.10:FF:000002">
    <property type="entry name" value="Argininosuccinate lyase"/>
    <property type="match status" value="1"/>
</dbReference>
<reference evidence="13" key="3">
    <citation type="submission" date="2017-09" db="EMBL/GenBank/DDBJ databases">
        <title>Depth-based differentiation of microbial function through sediment-hosted aquifers and enrichment of novel symbionts in the deep terrestrial subsurface.</title>
        <authorList>
            <person name="Probst A.J."/>
            <person name="Ladd B."/>
            <person name="Jarett J.K."/>
            <person name="Geller-Mcgrath D.E."/>
            <person name="Sieber C.M."/>
            <person name="Emerson J.B."/>
            <person name="Anantharaman K."/>
            <person name="Thomas B.C."/>
            <person name="Malmstrom R."/>
            <person name="Stieglmeier M."/>
            <person name="Klingl A."/>
            <person name="Woyke T."/>
            <person name="Ryan C.M."/>
            <person name="Banfield J.F."/>
        </authorList>
    </citation>
    <scope>NUCLEOTIDE SEQUENCE [LARGE SCALE GENOMIC DNA]</scope>
</reference>
<evidence type="ECO:0000259" key="9">
    <source>
        <dbReference type="Pfam" id="PF14698"/>
    </source>
</evidence>
<reference evidence="11" key="2">
    <citation type="submission" date="2017-09" db="EMBL/GenBank/DDBJ databases">
        <title>Depth-based differentiation of microbial function through sediment-hosted aquifers and enrichment of novel symbionts in the deep terrestrial subsurface.</title>
        <authorList>
            <person name="Probst A.J."/>
            <person name="Ladd B."/>
            <person name="Jarett J.K."/>
            <person name="Geller-Mcgrath D.E."/>
            <person name="Sieber C.M.K."/>
            <person name="Emerson J.B."/>
            <person name="Anantharaman K."/>
            <person name="Thomas B.C."/>
            <person name="Malmstrom R."/>
            <person name="Stieglmeier M."/>
            <person name="Klingl A."/>
            <person name="Woyke T."/>
            <person name="Ryan C.M."/>
            <person name="Banfield J.F."/>
        </authorList>
    </citation>
    <scope>NUCLEOTIDE SEQUENCE</scope>
    <source>
        <strain evidence="11">CG_4_8_14_3_um_filter_34_18</strain>
    </source>
</reference>
<evidence type="ECO:0000256" key="2">
    <source>
        <dbReference type="ARBA" id="ARBA00004941"/>
    </source>
</evidence>
<dbReference type="Gene3D" id="1.10.40.30">
    <property type="entry name" value="Fumarase/aspartase (C-terminal domain)"/>
    <property type="match status" value="1"/>
</dbReference>
<proteinExistence type="inferred from homology"/>
<dbReference type="InterPro" id="IPR008948">
    <property type="entry name" value="L-Aspartase-like"/>
</dbReference>
<evidence type="ECO:0000313" key="10">
    <source>
        <dbReference type="EMBL" id="OIP66989.1"/>
    </source>
</evidence>
<dbReference type="InterPro" id="IPR009049">
    <property type="entry name" value="Argininosuccinate_lyase"/>
</dbReference>
<keyword evidence="4 7" id="KW-0055">Arginine biosynthesis</keyword>
<dbReference type="PROSITE" id="PS00163">
    <property type="entry name" value="FUMARATE_LYASES"/>
    <property type="match status" value="1"/>
</dbReference>
<evidence type="ECO:0000256" key="7">
    <source>
        <dbReference type="HAMAP-Rule" id="MF_00006"/>
    </source>
</evidence>
<evidence type="ECO:0000256" key="4">
    <source>
        <dbReference type="ARBA" id="ARBA00022571"/>
    </source>
</evidence>
<dbReference type="AlphaFoldDB" id="A0A1J5G319"/>
<dbReference type="EC" id="4.3.2.1" evidence="3 7"/>
<dbReference type="EMBL" id="MNYY01000145">
    <property type="protein sequence ID" value="OIP66989.1"/>
    <property type="molecule type" value="Genomic_DNA"/>
</dbReference>
<evidence type="ECO:0000256" key="5">
    <source>
        <dbReference type="ARBA" id="ARBA00022605"/>
    </source>
</evidence>
<dbReference type="InterPro" id="IPR022761">
    <property type="entry name" value="Fumarate_lyase_N"/>
</dbReference>
<dbReference type="EMBL" id="PFIP01000096">
    <property type="protein sequence ID" value="PIX34202.1"/>
    <property type="molecule type" value="Genomic_DNA"/>
</dbReference>
<dbReference type="FunFam" id="1.20.200.10:FF:000002">
    <property type="entry name" value="Argininosuccinate lyase"/>
    <property type="match status" value="1"/>
</dbReference>
<keyword evidence="7" id="KW-0963">Cytoplasm</keyword>
<dbReference type="Gene3D" id="1.10.275.10">
    <property type="entry name" value="Fumarase/aspartase (N-terminal domain)"/>
    <property type="match status" value="1"/>
</dbReference>
<gene>
    <name evidence="7 11" type="primary">argH</name>
    <name evidence="10" type="ORF">AUK42_07225</name>
    <name evidence="11" type="ORF">COZ58_04825</name>
</gene>
<comment type="caution">
    <text evidence="10">The sequence shown here is derived from an EMBL/GenBank/DDBJ whole genome shotgun (WGS) entry which is preliminary data.</text>
</comment>
<dbReference type="PRINTS" id="PR00149">
    <property type="entry name" value="FUMRATELYASE"/>
</dbReference>
<keyword evidence="5 7" id="KW-0028">Amino-acid biosynthesis</keyword>
<accession>A0A1J5G319</accession>
<evidence type="ECO:0000256" key="1">
    <source>
        <dbReference type="ARBA" id="ARBA00000985"/>
    </source>
</evidence>
<sequence length="460" mass="52064">MEKLWGGRFKKTINKEMEEFISSLSFDKKLVKYDLLGSIAHAQMLGKCKIITKEETDKIVEGLKQILKEVQEDKVEIVTGEAEDIHSWVENKLKEKIGAIAGKLHIARSRNDQIALDERMYLKEEVLKIQGLLKDLQKSLIATAQKNLGVIMPGYTHLQHAQPLLFSHHLMAYFYMFERDKGRMKDLYKRVDVLPLGSAALAGTSFPIDREYVATQLGFGGISENSLDAVSDRDFILEFLSASAILMMHLSRLGEEMVLWSSQEFDFIELDDSFCTGSSIMPQKKNPDAAELIRGKTGRVYGNLLNLLTVMKALPLAYNHDMQEDKEPLFDTVSTLESSLFLMSKMIETMQINKEKMEKGSKDDFSTATELADYLVKKGLTFREAHKLVGKIVLYCLENNNHLENLTLSELKAFHKSFDESTLKILTPQAAVKAKDSYGGTSLKRVEESIKSAKETLEKK</sequence>
<dbReference type="Proteomes" id="UP000231493">
    <property type="component" value="Unassembled WGS sequence"/>
</dbReference>
<dbReference type="PANTHER" id="PTHR43814">
    <property type="entry name" value="ARGININOSUCCINATE LYASE"/>
    <property type="match status" value="1"/>
</dbReference>
<name>A0A1J5G319_9BACT</name>
<dbReference type="NCBIfam" id="TIGR00838">
    <property type="entry name" value="argH"/>
    <property type="match status" value="1"/>
</dbReference>
<dbReference type="Pfam" id="PF14698">
    <property type="entry name" value="ASL_C2"/>
    <property type="match status" value="1"/>
</dbReference>
<dbReference type="FunFam" id="1.10.40.30:FF:000001">
    <property type="entry name" value="Argininosuccinate lyase"/>
    <property type="match status" value="1"/>
</dbReference>
<comment type="catalytic activity">
    <reaction evidence="1 7">
        <text>2-(N(omega)-L-arginino)succinate = fumarate + L-arginine</text>
        <dbReference type="Rhea" id="RHEA:24020"/>
        <dbReference type="ChEBI" id="CHEBI:29806"/>
        <dbReference type="ChEBI" id="CHEBI:32682"/>
        <dbReference type="ChEBI" id="CHEBI:57472"/>
        <dbReference type="EC" id="4.3.2.1"/>
    </reaction>
</comment>
<evidence type="ECO:0000259" key="8">
    <source>
        <dbReference type="Pfam" id="PF00206"/>
    </source>
</evidence>
<organism evidence="10 12">
    <name type="scientific">Candidatus Infernicultor aquiphilus</name>
    <dbReference type="NCBI Taxonomy" id="1805029"/>
    <lineage>
        <taxon>Bacteria</taxon>
        <taxon>Pseudomonadati</taxon>
        <taxon>Atribacterota</taxon>
        <taxon>Candidatus Phoenicimicrobiia</taxon>
        <taxon>Candidatus Pheonicimicrobiales</taxon>
        <taxon>Candidatus Phoenicimicrobiaceae</taxon>
        <taxon>Candidatus Infernicultor</taxon>
    </lineage>
</organism>
<dbReference type="InterPro" id="IPR029419">
    <property type="entry name" value="Arg_succ_lyase_C"/>
</dbReference>
<dbReference type="SUPFAM" id="SSF48557">
    <property type="entry name" value="L-aspartase-like"/>
    <property type="match status" value="1"/>
</dbReference>
<dbReference type="GO" id="GO:0042450">
    <property type="term" value="P:L-arginine biosynthetic process via ornithine"/>
    <property type="evidence" value="ECO:0007669"/>
    <property type="project" value="UniProtKB-UniRule"/>
</dbReference>
<comment type="subcellular location">
    <subcellularLocation>
        <location evidence="7">Cytoplasm</location>
    </subcellularLocation>
</comment>
<evidence type="ECO:0000313" key="12">
    <source>
        <dbReference type="Proteomes" id="UP000182763"/>
    </source>
</evidence>
<comment type="similarity">
    <text evidence="7">Belongs to the lyase 1 family. Argininosuccinate lyase subfamily.</text>
</comment>
<comment type="pathway">
    <text evidence="2 7">Amino-acid biosynthesis; L-arginine biosynthesis; L-arginine from L-ornithine and carbamoyl phosphate: step 3/3.</text>
</comment>
<accession>A0A2M7K7S0</accession>
<dbReference type="Proteomes" id="UP000182763">
    <property type="component" value="Unassembled WGS sequence"/>
</dbReference>
<evidence type="ECO:0000313" key="13">
    <source>
        <dbReference type="Proteomes" id="UP000231493"/>
    </source>
</evidence>
<dbReference type="STRING" id="1805029.AUK42_07225"/>
<reference evidence="10 12" key="1">
    <citation type="journal article" date="2016" name="Environ. Microbiol.">
        <title>Genomic resolution of a cold subsurface aquifer community provides metabolic insights for novel microbes adapted to high CO concentrations.</title>
        <authorList>
            <person name="Probst A.J."/>
            <person name="Castelle C.J."/>
            <person name="Singh A."/>
            <person name="Brown C.T."/>
            <person name="Anantharaman K."/>
            <person name="Sharon I."/>
            <person name="Hug L.A."/>
            <person name="Burstein D."/>
            <person name="Emerson J.B."/>
            <person name="Thomas B.C."/>
            <person name="Banfield J.F."/>
        </authorList>
    </citation>
    <scope>NUCLEOTIDE SEQUENCE [LARGE SCALE GENOMIC DNA]</scope>
    <source>
        <strain evidence="10">CG2_30_33_13</strain>
    </source>
</reference>
<dbReference type="GO" id="GO:0005829">
    <property type="term" value="C:cytosol"/>
    <property type="evidence" value="ECO:0007669"/>
    <property type="project" value="TreeGrafter"/>
</dbReference>
<evidence type="ECO:0000313" key="11">
    <source>
        <dbReference type="EMBL" id="PIX34202.1"/>
    </source>
</evidence>
<feature type="domain" description="Fumarate lyase N-terminal" evidence="8">
    <location>
        <begin position="7"/>
        <end position="302"/>
    </location>
</feature>
<dbReference type="CDD" id="cd01359">
    <property type="entry name" value="Argininosuccinate_lyase"/>
    <property type="match status" value="1"/>
</dbReference>
<dbReference type="PRINTS" id="PR00145">
    <property type="entry name" value="ARGSUCLYASE"/>
</dbReference>
<dbReference type="GO" id="GO:0004056">
    <property type="term" value="F:argininosuccinate lyase activity"/>
    <property type="evidence" value="ECO:0007669"/>
    <property type="project" value="UniProtKB-UniRule"/>
</dbReference>
<dbReference type="Pfam" id="PF00206">
    <property type="entry name" value="Lyase_1"/>
    <property type="match status" value="1"/>
</dbReference>
<dbReference type="UniPathway" id="UPA00068">
    <property type="reaction ID" value="UER00114"/>
</dbReference>
<evidence type="ECO:0000256" key="3">
    <source>
        <dbReference type="ARBA" id="ARBA00012338"/>
    </source>
</evidence>